<evidence type="ECO:0008006" key="4">
    <source>
        <dbReference type="Google" id="ProtNLM"/>
    </source>
</evidence>
<evidence type="ECO:0000256" key="1">
    <source>
        <dbReference type="SAM" id="MobiDB-lite"/>
    </source>
</evidence>
<sequence>MQLAPDLDAQLTARVQAPDFARWRENVIGAGGCSHPIHLAGQWSVTHKTTGDVLAQRSGRIFAPCGTRRAAVCPSCADRYAADAFHLLRAGLAGDAAKNIPASVASKPRMFLTLTAPSFGPVHRNGGRCPCGGFHRPDDSRLGTAVNLDAYDYEGAILWQANAGKLWHRFTITLKRKLAQAAGFPVSQFTQHARLSYAKVAEYQRRGLVHFHAVIRVDGPDGPADPTPAWATPDLLTEVIATAARSVTVMTCRPGGEVLDLVWGKQIDIRAIRPGNASEVEDGDGEISDARLASYVAKYATKSTGTTQGGDRPLRSQLDIDHLSGITAHHRRMIQTAWDLGGNPLYDGLNLRRWAHMLGFRGHFLTKSRRYSTTFKAIRGTQADYRRSEALDRLGVTEDDVTVINHWQFLAVGYADEAERELAAGIAERIREHRKAKHDKERRDSERAARKENDHA</sequence>
<dbReference type="Proteomes" id="UP000183376">
    <property type="component" value="Chromosome I"/>
</dbReference>
<dbReference type="STRING" id="211114.SAMN04489726_7123"/>
<evidence type="ECO:0000313" key="2">
    <source>
        <dbReference type="EMBL" id="SDN55075.1"/>
    </source>
</evidence>
<reference evidence="2 3" key="1">
    <citation type="submission" date="2016-10" db="EMBL/GenBank/DDBJ databases">
        <authorList>
            <person name="de Groot N.N."/>
        </authorList>
    </citation>
    <scope>NUCLEOTIDE SEQUENCE [LARGE SCALE GENOMIC DNA]</scope>
    <source>
        <strain evidence="2 3">DSM 44149</strain>
    </source>
</reference>
<feature type="region of interest" description="Disordered" evidence="1">
    <location>
        <begin position="432"/>
        <end position="456"/>
    </location>
</feature>
<dbReference type="InterPro" id="IPR046828">
    <property type="entry name" value="RepSA"/>
</dbReference>
<gene>
    <name evidence="2" type="ORF">SAMN04489726_7123</name>
</gene>
<feature type="compositionally biased region" description="Basic and acidic residues" evidence="1">
    <location>
        <begin position="438"/>
        <end position="456"/>
    </location>
</feature>
<keyword evidence="3" id="KW-1185">Reference proteome</keyword>
<dbReference type="EMBL" id="LT629701">
    <property type="protein sequence ID" value="SDN55075.1"/>
    <property type="molecule type" value="Genomic_DNA"/>
</dbReference>
<evidence type="ECO:0000313" key="3">
    <source>
        <dbReference type="Proteomes" id="UP000183376"/>
    </source>
</evidence>
<dbReference type="Pfam" id="PF20199">
    <property type="entry name" value="RepSA"/>
    <property type="match status" value="1"/>
</dbReference>
<organism evidence="2 3">
    <name type="scientific">Allokutzneria albata</name>
    <name type="common">Kibdelosporangium albatum</name>
    <dbReference type="NCBI Taxonomy" id="211114"/>
    <lineage>
        <taxon>Bacteria</taxon>
        <taxon>Bacillati</taxon>
        <taxon>Actinomycetota</taxon>
        <taxon>Actinomycetes</taxon>
        <taxon>Pseudonocardiales</taxon>
        <taxon>Pseudonocardiaceae</taxon>
        <taxon>Allokutzneria</taxon>
    </lineage>
</organism>
<dbReference type="AlphaFoldDB" id="A0A1H0CB19"/>
<accession>A0A1H0CB19</accession>
<dbReference type="eggNOG" id="COG0484">
    <property type="taxonomic scope" value="Bacteria"/>
</dbReference>
<protein>
    <recommendedName>
        <fullName evidence="4">Replication initiation protein</fullName>
    </recommendedName>
</protein>
<name>A0A1H0CB19_ALLAB</name>
<dbReference type="RefSeq" id="WP_043810043.1">
    <property type="nucleotide sequence ID" value="NZ_JOEF01000001.1"/>
</dbReference>
<dbReference type="OrthoDB" id="3203793at2"/>
<proteinExistence type="predicted"/>